<dbReference type="RefSeq" id="WP_353648559.1">
    <property type="nucleotide sequence ID" value="NZ_CP159218.1"/>
</dbReference>
<dbReference type="GO" id="GO:0016757">
    <property type="term" value="F:glycosyltransferase activity"/>
    <property type="evidence" value="ECO:0007669"/>
    <property type="project" value="UniProtKB-KW"/>
</dbReference>
<name>A0AAU8DLS5_9ACTN</name>
<gene>
    <name evidence="5" type="ORF">ABLG96_17260</name>
</gene>
<keyword evidence="3 5" id="KW-0808">Transferase</keyword>
<comment type="similarity">
    <text evidence="1">Belongs to the glycosyltransferase group 1 family. Glycosyltransferase 4 subfamily.</text>
</comment>
<organism evidence="5">
    <name type="scientific">Nakamurella sp. A5-74</name>
    <dbReference type="NCBI Taxonomy" id="3158264"/>
    <lineage>
        <taxon>Bacteria</taxon>
        <taxon>Bacillati</taxon>
        <taxon>Actinomycetota</taxon>
        <taxon>Actinomycetes</taxon>
        <taxon>Nakamurellales</taxon>
        <taxon>Nakamurellaceae</taxon>
        <taxon>Nakamurella</taxon>
    </lineage>
</organism>
<feature type="domain" description="Glycosyltransferase subfamily 4-like N-terminal" evidence="4">
    <location>
        <begin position="31"/>
        <end position="186"/>
    </location>
</feature>
<protein>
    <submittedName>
        <fullName evidence="5">Glycosyltransferase family 4 protein</fullName>
        <ecNumber evidence="5">2.4.-.-</ecNumber>
    </submittedName>
</protein>
<dbReference type="Gene3D" id="3.40.50.2000">
    <property type="entry name" value="Glycogen Phosphorylase B"/>
    <property type="match status" value="2"/>
</dbReference>
<dbReference type="PANTHER" id="PTHR12526">
    <property type="entry name" value="GLYCOSYLTRANSFERASE"/>
    <property type="match status" value="1"/>
</dbReference>
<evidence type="ECO:0000313" key="5">
    <source>
        <dbReference type="EMBL" id="XCG62944.1"/>
    </source>
</evidence>
<dbReference type="InterPro" id="IPR028098">
    <property type="entry name" value="Glyco_trans_4-like_N"/>
</dbReference>
<proteinExistence type="inferred from homology"/>
<evidence type="ECO:0000256" key="3">
    <source>
        <dbReference type="ARBA" id="ARBA00022679"/>
    </source>
</evidence>
<accession>A0AAU8DLS5</accession>
<dbReference type="AlphaFoldDB" id="A0AAU8DLS5"/>
<dbReference type="SUPFAM" id="SSF53756">
    <property type="entry name" value="UDP-Glycosyltransferase/glycogen phosphorylase"/>
    <property type="match status" value="1"/>
</dbReference>
<dbReference type="Pfam" id="PF13692">
    <property type="entry name" value="Glyco_trans_1_4"/>
    <property type="match status" value="1"/>
</dbReference>
<reference evidence="5" key="1">
    <citation type="submission" date="2024-05" db="EMBL/GenBank/DDBJ databases">
        <authorList>
            <person name="Cai S.Y."/>
            <person name="Jin L.M."/>
            <person name="Li H.R."/>
        </authorList>
    </citation>
    <scope>NUCLEOTIDE SEQUENCE</scope>
    <source>
        <strain evidence="5">A5-74</strain>
    </source>
</reference>
<keyword evidence="2 5" id="KW-0328">Glycosyltransferase</keyword>
<dbReference type="EMBL" id="CP159218">
    <property type="protein sequence ID" value="XCG62944.1"/>
    <property type="molecule type" value="Genomic_DNA"/>
</dbReference>
<evidence type="ECO:0000256" key="2">
    <source>
        <dbReference type="ARBA" id="ARBA00022676"/>
    </source>
</evidence>
<dbReference type="PANTHER" id="PTHR12526:SF640">
    <property type="entry name" value="COLANIC ACID BIOSYNTHESIS GLYCOSYLTRANSFERASE WCAL-RELATED"/>
    <property type="match status" value="1"/>
</dbReference>
<evidence type="ECO:0000259" key="4">
    <source>
        <dbReference type="Pfam" id="PF13439"/>
    </source>
</evidence>
<dbReference type="Pfam" id="PF13439">
    <property type="entry name" value="Glyco_transf_4"/>
    <property type="match status" value="1"/>
</dbReference>
<evidence type="ECO:0000256" key="1">
    <source>
        <dbReference type="ARBA" id="ARBA00009481"/>
    </source>
</evidence>
<dbReference type="CDD" id="cd03801">
    <property type="entry name" value="GT4_PimA-like"/>
    <property type="match status" value="1"/>
</dbReference>
<sequence length="385" mass="40634">MSRRAPAGQRHILIANPSADVYGSDLQMLDSITALMEAGYRVTVSVPTDGPLVPQIRARGAVVVFTAVPPVQRAALSPRGLVRLAGGSAAAVSRSRSLIRRLRVDLVYVNTVILPTWIVAARLSGVPVVCHVHEAETADRMLLLKGLLAPVRLTTGLIANSQAALDWLVSVYPSLGGRTTRVFNGVSAPPTAARLTEHTTGPLRLIAISRLSPRKALDVALEALALLRADGRDVTLHVVGTAYPGYEWFEHQLRERAALPDLAGSVVFEGYVAPVWSVLEDSDVAIAPSLGESFGNAVVEAQLAGRPVIAAVNAGHQQTVQDGETGLLVPPGDAAALAAAVSRLIDDPELARALAERGLASAEEKFTISRYRREIAAAIGALLKA</sequence>
<dbReference type="EC" id="2.4.-.-" evidence="5"/>